<dbReference type="RefSeq" id="WP_394396639.1">
    <property type="nucleotide sequence ID" value="NZ_JBIGHW010000003.1"/>
</dbReference>
<sequence length="318" mass="34026">MTVTRTGSFTDPRYGRFEITDAMLRQMVANFDARVFGQDVFIDVNHKPGDGAAGKVVRLAVEGGKLRALVEWTPFGVDAIKGRGFAYLSAEFHEDWHDNQQGDAHGCVLLGAGLTVRPVIKHLDPVQLSAAEGDEAGHRVAVHPQLIKSLESHTMNHLEKLKAKLLAQGLTLEQITPLLAQAEKQLADAGSDDAKCLAVVDSWEATGKVLSEQLKKQGGAGGPIQLSVSQGVSAADVAVQVAKVLAEREAAETATRTARAAKVKLLSDTFNADTSLTEDARKRLYALITRGQADAPALVQTRRLGREALLAGMPLALN</sequence>
<organism evidence="1 2">
    <name type="scientific">Pelomonas margarita</name>
    <dbReference type="NCBI Taxonomy" id="3299031"/>
    <lineage>
        <taxon>Bacteria</taxon>
        <taxon>Pseudomonadati</taxon>
        <taxon>Pseudomonadota</taxon>
        <taxon>Betaproteobacteria</taxon>
        <taxon>Burkholderiales</taxon>
        <taxon>Sphaerotilaceae</taxon>
        <taxon>Roseateles</taxon>
    </lineage>
</organism>
<keyword evidence="1" id="KW-0645">Protease</keyword>
<protein>
    <submittedName>
        <fullName evidence="1">Phage protease</fullName>
    </submittedName>
</protein>
<dbReference type="Pfam" id="PF10123">
    <property type="entry name" value="Mu-like_Pro"/>
    <property type="match status" value="1"/>
</dbReference>
<proteinExistence type="predicted"/>
<accession>A0ABW7FFK5</accession>
<dbReference type="EMBL" id="JBIGHW010000003">
    <property type="protein sequence ID" value="MFG6440506.1"/>
    <property type="molecule type" value="Genomic_DNA"/>
</dbReference>
<reference evidence="1 2" key="1">
    <citation type="submission" date="2024-08" db="EMBL/GenBank/DDBJ databases">
        <authorList>
            <person name="Lu H."/>
        </authorList>
    </citation>
    <scope>NUCLEOTIDE SEQUENCE [LARGE SCALE GENOMIC DNA]</scope>
    <source>
        <strain evidence="1 2">LKC17W</strain>
    </source>
</reference>
<dbReference type="GO" id="GO:0006508">
    <property type="term" value="P:proteolysis"/>
    <property type="evidence" value="ECO:0007669"/>
    <property type="project" value="UniProtKB-KW"/>
</dbReference>
<name>A0ABW7FFK5_9BURK</name>
<comment type="caution">
    <text evidence="1">The sequence shown here is derived from an EMBL/GenBank/DDBJ whole genome shotgun (WGS) entry which is preliminary data.</text>
</comment>
<dbReference type="InterPro" id="IPR012106">
    <property type="entry name" value="Phage_Mu_Gp1"/>
</dbReference>
<evidence type="ECO:0000313" key="1">
    <source>
        <dbReference type="EMBL" id="MFG6440506.1"/>
    </source>
</evidence>
<dbReference type="GO" id="GO:0008233">
    <property type="term" value="F:peptidase activity"/>
    <property type="evidence" value="ECO:0007669"/>
    <property type="project" value="UniProtKB-KW"/>
</dbReference>
<evidence type="ECO:0000313" key="2">
    <source>
        <dbReference type="Proteomes" id="UP001606301"/>
    </source>
</evidence>
<keyword evidence="1" id="KW-0378">Hydrolase</keyword>
<gene>
    <name evidence="1" type="ORF">ACG0Z3_07405</name>
</gene>
<dbReference type="Proteomes" id="UP001606301">
    <property type="component" value="Unassembled WGS sequence"/>
</dbReference>
<keyword evidence="2" id="KW-1185">Reference proteome</keyword>